<gene>
    <name evidence="1" type="primary">NCL1_45656</name>
    <name evidence="1" type="ORF">TNCV_4396171</name>
</gene>
<sequence length="143" mass="16361">MQPKRRAIDSQTGIGRKIGGIPKLTTDTLTIADHRGNPTNLRSTGWFEERCFQGSEWSTQVFKLLSDRCESGGDRSQSTENHPDTERTIRIFSLRMTPVNLPYVPILLNEIFIAALWDTEAEKSFISEEVYRRYFFISAASKD</sequence>
<reference evidence="1" key="1">
    <citation type="submission" date="2020-08" db="EMBL/GenBank/DDBJ databases">
        <title>Multicomponent nature underlies the extraordinary mechanical properties of spider dragline silk.</title>
        <authorList>
            <person name="Kono N."/>
            <person name="Nakamura H."/>
            <person name="Mori M."/>
            <person name="Yoshida Y."/>
            <person name="Ohtoshi R."/>
            <person name="Malay A.D."/>
            <person name="Moran D.A.P."/>
            <person name="Tomita M."/>
            <person name="Numata K."/>
            <person name="Arakawa K."/>
        </authorList>
    </citation>
    <scope>NUCLEOTIDE SEQUENCE</scope>
</reference>
<evidence type="ECO:0000313" key="2">
    <source>
        <dbReference type="Proteomes" id="UP000887159"/>
    </source>
</evidence>
<name>A0A8X6W4R6_TRICX</name>
<protein>
    <submittedName>
        <fullName evidence="1">Uncharacterized protein</fullName>
    </submittedName>
</protein>
<evidence type="ECO:0000313" key="1">
    <source>
        <dbReference type="EMBL" id="GFY28283.1"/>
    </source>
</evidence>
<dbReference type="Proteomes" id="UP000887159">
    <property type="component" value="Unassembled WGS sequence"/>
</dbReference>
<proteinExistence type="predicted"/>
<organism evidence="1 2">
    <name type="scientific">Trichonephila clavipes</name>
    <name type="common">Golden silk orbweaver</name>
    <name type="synonym">Nephila clavipes</name>
    <dbReference type="NCBI Taxonomy" id="2585209"/>
    <lineage>
        <taxon>Eukaryota</taxon>
        <taxon>Metazoa</taxon>
        <taxon>Ecdysozoa</taxon>
        <taxon>Arthropoda</taxon>
        <taxon>Chelicerata</taxon>
        <taxon>Arachnida</taxon>
        <taxon>Araneae</taxon>
        <taxon>Araneomorphae</taxon>
        <taxon>Entelegynae</taxon>
        <taxon>Araneoidea</taxon>
        <taxon>Nephilidae</taxon>
        <taxon>Trichonephila</taxon>
    </lineage>
</organism>
<dbReference type="EMBL" id="BMAU01021383">
    <property type="protein sequence ID" value="GFY28283.1"/>
    <property type="molecule type" value="Genomic_DNA"/>
</dbReference>
<accession>A0A8X6W4R6</accession>
<comment type="caution">
    <text evidence="1">The sequence shown here is derived from an EMBL/GenBank/DDBJ whole genome shotgun (WGS) entry which is preliminary data.</text>
</comment>
<dbReference type="AlphaFoldDB" id="A0A8X6W4R6"/>
<keyword evidence="2" id="KW-1185">Reference proteome</keyword>